<accession>A0A151I9N8</accession>
<reference evidence="2 3" key="1">
    <citation type="submission" date="2016-03" db="EMBL/GenBank/DDBJ databases">
        <title>Cyphomyrmex costatus WGS genome.</title>
        <authorList>
            <person name="Nygaard S."/>
            <person name="Hu H."/>
            <person name="Boomsma J."/>
            <person name="Zhang G."/>
        </authorList>
    </citation>
    <scope>NUCLEOTIDE SEQUENCE [LARGE SCALE GENOMIC DNA]</scope>
    <source>
        <strain evidence="2">MS0001</strain>
        <tissue evidence="2">Whole body</tissue>
    </source>
</reference>
<dbReference type="STRING" id="456900.A0A151I9N8"/>
<dbReference type="Proteomes" id="UP000078542">
    <property type="component" value="Unassembled WGS sequence"/>
</dbReference>
<organism evidence="2 3">
    <name type="scientific">Cyphomyrmex costatus</name>
    <dbReference type="NCBI Taxonomy" id="456900"/>
    <lineage>
        <taxon>Eukaryota</taxon>
        <taxon>Metazoa</taxon>
        <taxon>Ecdysozoa</taxon>
        <taxon>Arthropoda</taxon>
        <taxon>Hexapoda</taxon>
        <taxon>Insecta</taxon>
        <taxon>Pterygota</taxon>
        <taxon>Neoptera</taxon>
        <taxon>Endopterygota</taxon>
        <taxon>Hymenoptera</taxon>
        <taxon>Apocrita</taxon>
        <taxon>Aculeata</taxon>
        <taxon>Formicoidea</taxon>
        <taxon>Formicidae</taxon>
        <taxon>Myrmicinae</taxon>
        <taxon>Cyphomyrmex</taxon>
    </lineage>
</organism>
<proteinExistence type="predicted"/>
<sequence length="102" mass="11280">RRHAGVRERGSRESACYRRGFVPGREPVARRYRGKLRRRQAPVDASSSYKGGWSHATSPAPGQDACPHGGNAKEQAPPCVDANTQPGYNSPCTVRDHLHERM</sequence>
<dbReference type="EMBL" id="KQ978273">
    <property type="protein sequence ID" value="KYM95781.1"/>
    <property type="molecule type" value="Genomic_DNA"/>
</dbReference>
<name>A0A151I9N8_9HYME</name>
<feature type="compositionally biased region" description="Polar residues" evidence="1">
    <location>
        <begin position="82"/>
        <end position="92"/>
    </location>
</feature>
<evidence type="ECO:0000256" key="1">
    <source>
        <dbReference type="SAM" id="MobiDB-lite"/>
    </source>
</evidence>
<protein>
    <submittedName>
        <fullName evidence="2">Uncharacterized protein</fullName>
    </submittedName>
</protein>
<feature type="region of interest" description="Disordered" evidence="1">
    <location>
        <begin position="34"/>
        <end position="102"/>
    </location>
</feature>
<feature type="non-terminal residue" evidence="2">
    <location>
        <position position="1"/>
    </location>
</feature>
<dbReference type="AlphaFoldDB" id="A0A151I9N8"/>
<gene>
    <name evidence="2" type="ORF">ALC62_13599</name>
</gene>
<keyword evidence="3" id="KW-1185">Reference proteome</keyword>
<evidence type="ECO:0000313" key="2">
    <source>
        <dbReference type="EMBL" id="KYM95781.1"/>
    </source>
</evidence>
<evidence type="ECO:0000313" key="3">
    <source>
        <dbReference type="Proteomes" id="UP000078542"/>
    </source>
</evidence>